<evidence type="ECO:0000313" key="2">
    <source>
        <dbReference type="EMBL" id="RZS75049.1"/>
    </source>
</evidence>
<comment type="caution">
    <text evidence="2">The sequence shown here is derived from an EMBL/GenBank/DDBJ whole genome shotgun (WGS) entry which is preliminary data.</text>
</comment>
<keyword evidence="1" id="KW-1133">Transmembrane helix</keyword>
<dbReference type="EMBL" id="SGXA01000001">
    <property type="protein sequence ID" value="RZS75049.1"/>
    <property type="molecule type" value="Genomic_DNA"/>
</dbReference>
<feature type="transmembrane region" description="Helical" evidence="1">
    <location>
        <begin position="34"/>
        <end position="57"/>
    </location>
</feature>
<proteinExistence type="predicted"/>
<accession>A0A4Q7N2H7</accession>
<evidence type="ECO:0000256" key="1">
    <source>
        <dbReference type="SAM" id="Phobius"/>
    </source>
</evidence>
<dbReference type="RefSeq" id="WP_130539459.1">
    <property type="nucleotide sequence ID" value="NZ_CP042431.1"/>
</dbReference>
<feature type="transmembrane region" description="Helical" evidence="1">
    <location>
        <begin position="6"/>
        <end position="27"/>
    </location>
</feature>
<protein>
    <submittedName>
        <fullName evidence="2">Uncharacterized protein</fullName>
    </submittedName>
</protein>
<feature type="transmembrane region" description="Helical" evidence="1">
    <location>
        <begin position="69"/>
        <end position="89"/>
    </location>
</feature>
<keyword evidence="1" id="KW-0812">Transmembrane</keyword>
<name>A0A4Q7N2H7_9BACT</name>
<keyword evidence="3" id="KW-1185">Reference proteome</keyword>
<feature type="transmembrane region" description="Helical" evidence="1">
    <location>
        <begin position="101"/>
        <end position="120"/>
    </location>
</feature>
<sequence>MNSDLLVIPLFLFQLLITVVIESLVLYKFGYHSMLASLVFASLANTISVVTGGLLLMQTAEPLLASPSFPWNLVLIFCMQAMLVEFIVLKLCRKDFPASRLVLPVLLMNLLSTIPLYFLLS</sequence>
<dbReference type="OrthoDB" id="9922645at2"/>
<dbReference type="AlphaFoldDB" id="A0A4Q7N2H7"/>
<evidence type="ECO:0000313" key="3">
    <source>
        <dbReference type="Proteomes" id="UP000293874"/>
    </source>
</evidence>
<reference evidence="2 3" key="1">
    <citation type="submission" date="2019-02" db="EMBL/GenBank/DDBJ databases">
        <title>Genomic Encyclopedia of Type Strains, Phase IV (KMG-IV): sequencing the most valuable type-strain genomes for metagenomic binning, comparative biology and taxonomic classification.</title>
        <authorList>
            <person name="Goeker M."/>
        </authorList>
    </citation>
    <scope>NUCLEOTIDE SEQUENCE [LARGE SCALE GENOMIC DNA]</scope>
    <source>
        <strain evidence="2 3">DSM 18116</strain>
    </source>
</reference>
<keyword evidence="1" id="KW-0472">Membrane</keyword>
<dbReference type="Proteomes" id="UP000293874">
    <property type="component" value="Unassembled WGS sequence"/>
</dbReference>
<organism evidence="2 3">
    <name type="scientific">Pseudobacter ginsenosidimutans</name>
    <dbReference type="NCBI Taxonomy" id="661488"/>
    <lineage>
        <taxon>Bacteria</taxon>
        <taxon>Pseudomonadati</taxon>
        <taxon>Bacteroidota</taxon>
        <taxon>Chitinophagia</taxon>
        <taxon>Chitinophagales</taxon>
        <taxon>Chitinophagaceae</taxon>
        <taxon>Pseudobacter</taxon>
    </lineage>
</organism>
<gene>
    <name evidence="2" type="ORF">EV199_0907</name>
</gene>